<reference evidence="1 2" key="1">
    <citation type="journal article" date="2013" name="Environ. Microbiol.">
        <title>Complete genome, catabolic sub-proteomes and key-metabolites of Desulfobacula toluolica Tol2, a marine, aromatic compound-degrading, sulfate-reducing bacterium.</title>
        <authorList>
            <person name="Wohlbrand L."/>
            <person name="Jacob J.H."/>
            <person name="Kube M."/>
            <person name="Mussmann M."/>
            <person name="Jarling R."/>
            <person name="Beck A."/>
            <person name="Amann R."/>
            <person name="Wilkes H."/>
            <person name="Reinhardt R."/>
            <person name="Rabus R."/>
        </authorList>
    </citation>
    <scope>NUCLEOTIDE SEQUENCE [LARGE SCALE GENOMIC DNA]</scope>
    <source>
        <strain evidence="2">DSM 7467 / Tol2</strain>
    </source>
</reference>
<dbReference type="Pfam" id="PF02348">
    <property type="entry name" value="CTP_transf_3"/>
    <property type="match status" value="1"/>
</dbReference>
<dbReference type="Proteomes" id="UP000007347">
    <property type="component" value="Chromosome"/>
</dbReference>
<evidence type="ECO:0000313" key="1">
    <source>
        <dbReference type="EMBL" id="CCK81698.1"/>
    </source>
</evidence>
<dbReference type="STRING" id="651182.TOL2_C35410"/>
<dbReference type="Gene3D" id="3.90.550.10">
    <property type="entry name" value="Spore Coat Polysaccharide Biosynthesis Protein SpsA, Chain A"/>
    <property type="match status" value="1"/>
</dbReference>
<dbReference type="RefSeq" id="WP_014958886.1">
    <property type="nucleotide sequence ID" value="NC_018645.1"/>
</dbReference>
<keyword evidence="1" id="KW-0808">Transferase</keyword>
<protein>
    <submittedName>
        <fullName evidence="1">NeuA: N-acetylneuraminate cytidylyltransferase</fullName>
        <ecNumber evidence="1">2.7.7.43</ecNumber>
    </submittedName>
</protein>
<dbReference type="EMBL" id="FO203503">
    <property type="protein sequence ID" value="CCK81698.1"/>
    <property type="molecule type" value="Genomic_DNA"/>
</dbReference>
<sequence>MKDNKKILAIIPARGGSKGVLKKNIKLLAGKPLIAWTIETALSVTCLDRVILSTDDRQISEIGKQYGAEVPFLRPEKIAADDTLDMPVYEHALAWLNDNENFCPDIIVWLRPTAPLRIAQDINNALDILIKKEPDWVRSVCEVEHHPYWMYKLNEGSMEPFIEGIQIKNYMRRQLLPPAYRLNGAVEVAWRSTILEKKLLYSGEIEAYIMPSDRSIDIDSEMDFRLAQTYMKLKKNE</sequence>
<dbReference type="KEGG" id="dto:TOL2_C35410"/>
<dbReference type="CDD" id="cd02513">
    <property type="entry name" value="CMP-NeuAc_Synthase"/>
    <property type="match status" value="1"/>
</dbReference>
<dbReference type="PATRIC" id="fig|651182.5.peg.4164"/>
<dbReference type="PANTHER" id="PTHR21485:SF6">
    <property type="entry name" value="N-ACYLNEURAMINATE CYTIDYLYLTRANSFERASE-RELATED"/>
    <property type="match status" value="1"/>
</dbReference>
<dbReference type="GO" id="GO:0008781">
    <property type="term" value="F:N-acylneuraminate cytidylyltransferase activity"/>
    <property type="evidence" value="ECO:0007669"/>
    <property type="project" value="UniProtKB-EC"/>
</dbReference>
<dbReference type="AlphaFoldDB" id="K0NNS1"/>
<dbReference type="InterPro" id="IPR029044">
    <property type="entry name" value="Nucleotide-diphossugar_trans"/>
</dbReference>
<evidence type="ECO:0000313" key="2">
    <source>
        <dbReference type="Proteomes" id="UP000007347"/>
    </source>
</evidence>
<dbReference type="PANTHER" id="PTHR21485">
    <property type="entry name" value="HAD SUPERFAMILY MEMBERS CMAS AND KDSC"/>
    <property type="match status" value="1"/>
</dbReference>
<keyword evidence="2" id="KW-1185">Reference proteome</keyword>
<proteinExistence type="predicted"/>
<accession>K0NNS1</accession>
<dbReference type="InterPro" id="IPR003329">
    <property type="entry name" value="Cytidylyl_trans"/>
</dbReference>
<gene>
    <name evidence="1" type="primary">neuA</name>
    <name evidence="1" type="ordered locus">TOL2_C35410</name>
</gene>
<keyword evidence="1" id="KW-0548">Nucleotidyltransferase</keyword>
<dbReference type="EC" id="2.7.7.43" evidence="1"/>
<organism evidence="1 2">
    <name type="scientific">Desulfobacula toluolica (strain DSM 7467 / Tol2)</name>
    <dbReference type="NCBI Taxonomy" id="651182"/>
    <lineage>
        <taxon>Bacteria</taxon>
        <taxon>Pseudomonadati</taxon>
        <taxon>Thermodesulfobacteriota</taxon>
        <taxon>Desulfobacteria</taxon>
        <taxon>Desulfobacterales</taxon>
        <taxon>Desulfobacteraceae</taxon>
        <taxon>Desulfobacula</taxon>
    </lineage>
</organism>
<name>K0NNS1_DESTT</name>
<dbReference type="SUPFAM" id="SSF53448">
    <property type="entry name" value="Nucleotide-diphospho-sugar transferases"/>
    <property type="match status" value="1"/>
</dbReference>
<dbReference type="HOGENOM" id="CLU_042930_1_1_7"/>
<dbReference type="InterPro" id="IPR050793">
    <property type="entry name" value="CMP-NeuNAc_synthase"/>
</dbReference>